<evidence type="ECO:0000256" key="4">
    <source>
        <dbReference type="ARBA" id="ARBA00022989"/>
    </source>
</evidence>
<feature type="transmembrane region" description="Helical" evidence="6">
    <location>
        <begin position="172"/>
        <end position="191"/>
    </location>
</feature>
<feature type="transmembrane region" description="Helical" evidence="6">
    <location>
        <begin position="140"/>
        <end position="166"/>
    </location>
</feature>
<keyword evidence="2" id="KW-1003">Cell membrane</keyword>
<dbReference type="InterPro" id="IPR011701">
    <property type="entry name" value="MFS"/>
</dbReference>
<feature type="transmembrane region" description="Helical" evidence="6">
    <location>
        <begin position="242"/>
        <end position="260"/>
    </location>
</feature>
<evidence type="ECO:0000256" key="5">
    <source>
        <dbReference type="ARBA" id="ARBA00023136"/>
    </source>
</evidence>
<dbReference type="GO" id="GO:0005886">
    <property type="term" value="C:plasma membrane"/>
    <property type="evidence" value="ECO:0007669"/>
    <property type="project" value="UniProtKB-SubCell"/>
</dbReference>
<evidence type="ECO:0000259" key="7">
    <source>
        <dbReference type="PROSITE" id="PS50850"/>
    </source>
</evidence>
<reference evidence="8" key="1">
    <citation type="submission" date="2020-05" db="EMBL/GenBank/DDBJ databases">
        <authorList>
            <person name="Chiriac C."/>
            <person name="Salcher M."/>
            <person name="Ghai R."/>
            <person name="Kavagutti S V."/>
        </authorList>
    </citation>
    <scope>NUCLEOTIDE SEQUENCE</scope>
</reference>
<protein>
    <submittedName>
        <fullName evidence="8">Unannotated protein</fullName>
    </submittedName>
</protein>
<feature type="transmembrane region" description="Helical" evidence="6">
    <location>
        <begin position="281"/>
        <end position="300"/>
    </location>
</feature>
<organism evidence="8">
    <name type="scientific">freshwater metagenome</name>
    <dbReference type="NCBI Taxonomy" id="449393"/>
    <lineage>
        <taxon>unclassified sequences</taxon>
        <taxon>metagenomes</taxon>
        <taxon>ecological metagenomes</taxon>
    </lineage>
</organism>
<evidence type="ECO:0000256" key="3">
    <source>
        <dbReference type="ARBA" id="ARBA00022692"/>
    </source>
</evidence>
<evidence type="ECO:0000313" key="9">
    <source>
        <dbReference type="EMBL" id="CAB5056706.1"/>
    </source>
</evidence>
<keyword evidence="4 6" id="KW-1133">Transmembrane helix</keyword>
<feature type="transmembrane region" description="Helical" evidence="6">
    <location>
        <begin position="306"/>
        <end position="328"/>
    </location>
</feature>
<sequence length="389" mass="40942">MFSRFVDNTYAAPVRKNLDRLVWGRLISNACYRFAPPFIAVIARGLDVSVAQMGVALMIGEFAGLGSPILGRLVDRGNRITSMTIGMVAITLGVIGAATATTLVQFAISMFFMSGAKVLFDTALIVWVNDHVEYERRGRIVGVIETSWALSLFIGVAIMGIATALISWRAGFIVGAIGMAITGCLIVSALPRDEAHAPVRTEVRGSVPRNGYFVFASAFLLMGASQCLGITFGPWFEDEFGFSSAALIAVVIVLGLFELVSSIGSSRVTDTWGKEISVRRGAILMVIATVAMATAPHVSFVAVPMLVLFIMGFEFALVSMLPLAANIVPNSGGIGLGLTVGAGTCGRAIFSTVATSLYDSVGPVGPALAAVALSAITVMLISLYARSVR</sequence>
<accession>A0A6J6AHN7</accession>
<feature type="transmembrane region" description="Helical" evidence="6">
    <location>
        <begin position="106"/>
        <end position="128"/>
    </location>
</feature>
<evidence type="ECO:0000256" key="1">
    <source>
        <dbReference type="ARBA" id="ARBA00004651"/>
    </source>
</evidence>
<evidence type="ECO:0000256" key="6">
    <source>
        <dbReference type="SAM" id="Phobius"/>
    </source>
</evidence>
<name>A0A6J6AHN7_9ZZZZ</name>
<dbReference type="InterPro" id="IPR036259">
    <property type="entry name" value="MFS_trans_sf"/>
</dbReference>
<proteinExistence type="predicted"/>
<evidence type="ECO:0000313" key="8">
    <source>
        <dbReference type="EMBL" id="CAB4368413.1"/>
    </source>
</evidence>
<dbReference type="Pfam" id="PF07690">
    <property type="entry name" value="MFS_1"/>
    <property type="match status" value="1"/>
</dbReference>
<evidence type="ECO:0000256" key="2">
    <source>
        <dbReference type="ARBA" id="ARBA00022475"/>
    </source>
</evidence>
<dbReference type="EMBL" id="CAFBQH010000131">
    <property type="protein sequence ID" value="CAB5056706.1"/>
    <property type="molecule type" value="Genomic_DNA"/>
</dbReference>
<dbReference type="AlphaFoldDB" id="A0A6J6AHN7"/>
<dbReference type="PANTHER" id="PTHR43124">
    <property type="entry name" value="PURINE EFFLUX PUMP PBUE"/>
    <property type="match status" value="1"/>
</dbReference>
<feature type="transmembrane region" description="Helical" evidence="6">
    <location>
        <begin position="335"/>
        <end position="358"/>
    </location>
</feature>
<dbReference type="SUPFAM" id="SSF103473">
    <property type="entry name" value="MFS general substrate transporter"/>
    <property type="match status" value="1"/>
</dbReference>
<dbReference type="EMBL" id="CAETWZ010000149">
    <property type="protein sequence ID" value="CAB4368413.1"/>
    <property type="molecule type" value="Genomic_DNA"/>
</dbReference>
<comment type="subcellular location">
    <subcellularLocation>
        <location evidence="1">Cell membrane</location>
        <topology evidence="1">Multi-pass membrane protein</topology>
    </subcellularLocation>
</comment>
<dbReference type="PANTHER" id="PTHR43124:SF3">
    <property type="entry name" value="CHLORAMPHENICOL EFFLUX PUMP RV0191"/>
    <property type="match status" value="1"/>
</dbReference>
<dbReference type="GO" id="GO:0022857">
    <property type="term" value="F:transmembrane transporter activity"/>
    <property type="evidence" value="ECO:0007669"/>
    <property type="project" value="InterPro"/>
</dbReference>
<dbReference type="Gene3D" id="1.20.1250.20">
    <property type="entry name" value="MFS general substrate transporter like domains"/>
    <property type="match status" value="1"/>
</dbReference>
<feature type="transmembrane region" description="Helical" evidence="6">
    <location>
        <begin position="212"/>
        <end position="236"/>
    </location>
</feature>
<feature type="domain" description="Major facilitator superfamily (MFS) profile" evidence="7">
    <location>
        <begin position="1"/>
        <end position="389"/>
    </location>
</feature>
<keyword evidence="3 6" id="KW-0812">Transmembrane</keyword>
<keyword evidence="5 6" id="KW-0472">Membrane</keyword>
<feature type="transmembrane region" description="Helical" evidence="6">
    <location>
        <begin position="364"/>
        <end position="385"/>
    </location>
</feature>
<dbReference type="PROSITE" id="PS50850">
    <property type="entry name" value="MFS"/>
    <property type="match status" value="1"/>
</dbReference>
<feature type="transmembrane region" description="Helical" evidence="6">
    <location>
        <begin position="80"/>
        <end position="100"/>
    </location>
</feature>
<dbReference type="InterPro" id="IPR020846">
    <property type="entry name" value="MFS_dom"/>
</dbReference>
<dbReference type="InterPro" id="IPR050189">
    <property type="entry name" value="MFS_Efflux_Transporters"/>
</dbReference>
<gene>
    <name evidence="8" type="ORF">UFOPK4179_01214</name>
    <name evidence="9" type="ORF">UFOPK4293_01544</name>
</gene>